<dbReference type="InterPro" id="IPR058698">
    <property type="entry name" value="CUB_metazoa"/>
</dbReference>
<reference evidence="2 3" key="2">
    <citation type="submission" date="2019-01" db="EMBL/GenBank/DDBJ databases">
        <title>The decoding of complex shrimp genome reveals the adaptation for benthos swimmer, frequently molting mechanism and breeding impact on genome.</title>
        <authorList>
            <person name="Sun Y."/>
            <person name="Gao Y."/>
            <person name="Yu Y."/>
        </authorList>
    </citation>
    <scope>NUCLEOTIDE SEQUENCE [LARGE SCALE GENOMIC DNA]</scope>
    <source>
        <tissue evidence="2">Muscle</tissue>
    </source>
</reference>
<evidence type="ECO:0000313" key="2">
    <source>
        <dbReference type="EMBL" id="ROT83709.1"/>
    </source>
</evidence>
<feature type="domain" description="CUB" evidence="1">
    <location>
        <begin position="155"/>
        <end position="238"/>
    </location>
</feature>
<evidence type="ECO:0000259" key="1">
    <source>
        <dbReference type="Pfam" id="PF26080"/>
    </source>
</evidence>
<evidence type="ECO:0000313" key="3">
    <source>
        <dbReference type="Proteomes" id="UP000283509"/>
    </source>
</evidence>
<protein>
    <recommendedName>
        <fullName evidence="1">CUB domain-containing protein</fullName>
    </recommendedName>
</protein>
<dbReference type="Pfam" id="PF26080">
    <property type="entry name" value="CUB_animal"/>
    <property type="match status" value="2"/>
</dbReference>
<proteinExistence type="predicted"/>
<dbReference type="Proteomes" id="UP000283509">
    <property type="component" value="Unassembled WGS sequence"/>
</dbReference>
<sequence>MSLANPNDGLTGGVATLCDTDTFSFVGPAGGNPTVICGDNTGQHMYLDIEGNGAARINIATTDDVTERSWRIKVTQIPCSSVTRAPPGCLQYYSEYSGNIESFNYQQVATPAAPSTWPTSGTPSASGPMKDFVVFATPLTISRCLAMRALRTPPPPQSSSVPPTAAAATGDAACTGDLVIIPGLTSDGVAATADRYCGSQLDPVETYSKPFEIRVVTNDEEDPATDINNQGFSLRYTQIPC</sequence>
<accession>A0A423U4T9</accession>
<dbReference type="AlphaFoldDB" id="A0A423U4T9"/>
<gene>
    <name evidence="2" type="ORF">C7M84_023112</name>
</gene>
<dbReference type="PANTHER" id="PTHR33236">
    <property type="entry name" value="INTRAFLAGELLAR TRANSPORT PROTEIN 122 FAMILY PROTEIN-RELATED"/>
    <property type="match status" value="1"/>
</dbReference>
<organism evidence="2 3">
    <name type="scientific">Penaeus vannamei</name>
    <name type="common">Whiteleg shrimp</name>
    <name type="synonym">Litopenaeus vannamei</name>
    <dbReference type="NCBI Taxonomy" id="6689"/>
    <lineage>
        <taxon>Eukaryota</taxon>
        <taxon>Metazoa</taxon>
        <taxon>Ecdysozoa</taxon>
        <taxon>Arthropoda</taxon>
        <taxon>Crustacea</taxon>
        <taxon>Multicrustacea</taxon>
        <taxon>Malacostraca</taxon>
        <taxon>Eumalacostraca</taxon>
        <taxon>Eucarida</taxon>
        <taxon>Decapoda</taxon>
        <taxon>Dendrobranchiata</taxon>
        <taxon>Penaeoidea</taxon>
        <taxon>Penaeidae</taxon>
        <taxon>Penaeus</taxon>
    </lineage>
</organism>
<dbReference type="EMBL" id="QCYY01000643">
    <property type="protein sequence ID" value="ROT83709.1"/>
    <property type="molecule type" value="Genomic_DNA"/>
</dbReference>
<comment type="caution">
    <text evidence="2">The sequence shown here is derived from an EMBL/GenBank/DDBJ whole genome shotgun (WGS) entry which is preliminary data.</text>
</comment>
<dbReference type="PANTHER" id="PTHR33236:SF5">
    <property type="entry name" value="CUB DOMAIN-CONTAINING PROTEIN"/>
    <property type="match status" value="1"/>
</dbReference>
<keyword evidence="3" id="KW-1185">Reference proteome</keyword>
<feature type="domain" description="CUB" evidence="1">
    <location>
        <begin position="86"/>
        <end position="108"/>
    </location>
</feature>
<name>A0A423U4T9_PENVA</name>
<dbReference type="OrthoDB" id="6378485at2759"/>
<reference evidence="2 3" key="1">
    <citation type="submission" date="2018-04" db="EMBL/GenBank/DDBJ databases">
        <authorList>
            <person name="Zhang X."/>
            <person name="Yuan J."/>
            <person name="Li F."/>
            <person name="Xiang J."/>
        </authorList>
    </citation>
    <scope>NUCLEOTIDE SEQUENCE [LARGE SCALE GENOMIC DNA]</scope>
    <source>
        <tissue evidence="2">Muscle</tissue>
    </source>
</reference>